<keyword evidence="2" id="KW-1003">Cell membrane</keyword>
<dbReference type="InterPro" id="IPR000620">
    <property type="entry name" value="EamA_dom"/>
</dbReference>
<dbReference type="InterPro" id="IPR051258">
    <property type="entry name" value="Diverse_Substrate_Transporter"/>
</dbReference>
<feature type="transmembrane region" description="Helical" evidence="6">
    <location>
        <begin position="67"/>
        <end position="89"/>
    </location>
</feature>
<evidence type="ECO:0000313" key="8">
    <source>
        <dbReference type="EMBL" id="EFS21825.1"/>
    </source>
</evidence>
<evidence type="ECO:0000259" key="7">
    <source>
        <dbReference type="Pfam" id="PF00892"/>
    </source>
</evidence>
<evidence type="ECO:0000256" key="4">
    <source>
        <dbReference type="ARBA" id="ARBA00022989"/>
    </source>
</evidence>
<reference evidence="8 9" key="1">
    <citation type="submission" date="2009-02" db="EMBL/GenBank/DDBJ databases">
        <title>The Genome Sequence of Fusobacterium sp. 3_1_5R.</title>
        <authorList>
            <consortium name="The Broad Institute Genome Sequencing Platform"/>
            <person name="Ward D."/>
            <person name="Young S.K."/>
            <person name="Kodira C.D."/>
            <person name="Zeng Q."/>
            <person name="Koehrsen M."/>
            <person name="Alvarado L."/>
            <person name="Berlin A."/>
            <person name="Borenstein D."/>
            <person name="Chen Z."/>
            <person name="Engels R."/>
            <person name="Freedman E."/>
            <person name="Gellesch M."/>
            <person name="Goldberg J."/>
            <person name="Griggs A."/>
            <person name="Gujja S."/>
            <person name="Heiman D."/>
            <person name="Hepburn T."/>
            <person name="Howarth C."/>
            <person name="Jen D."/>
            <person name="Larson L."/>
            <person name="Lewis B."/>
            <person name="Mehta T."/>
            <person name="Park D."/>
            <person name="Pearson M."/>
            <person name="Roberts A."/>
            <person name="Saif S."/>
            <person name="Shea T."/>
            <person name="Shenoy N."/>
            <person name="Sisk P."/>
            <person name="Stolte C."/>
            <person name="Sykes S."/>
            <person name="Walk T."/>
            <person name="White J."/>
            <person name="Yandava C."/>
            <person name="Allen-Vercoe E."/>
            <person name="Strauss J."/>
            <person name="Ambrose C."/>
            <person name="Lander E."/>
            <person name="Nusbaum C."/>
            <person name="Galagan J."/>
            <person name="Birren B."/>
        </authorList>
    </citation>
    <scope>NUCLEOTIDE SEQUENCE [LARGE SCALE GENOMIC DNA]</scope>
    <source>
        <strain evidence="8 9">3_1_5R</strain>
    </source>
</reference>
<feature type="transmembrane region" description="Helical" evidence="6">
    <location>
        <begin position="9"/>
        <end position="30"/>
    </location>
</feature>
<feature type="domain" description="EamA" evidence="7">
    <location>
        <begin position="146"/>
        <end position="281"/>
    </location>
</feature>
<feature type="transmembrane region" description="Helical" evidence="6">
    <location>
        <begin position="266"/>
        <end position="284"/>
    </location>
</feature>
<keyword evidence="5 6" id="KW-0472">Membrane</keyword>
<dbReference type="HOGENOM" id="CLU_033863_21_3_0"/>
<feature type="transmembrane region" description="Helical" evidence="6">
    <location>
        <begin position="36"/>
        <end position="55"/>
    </location>
</feature>
<feature type="transmembrane region" description="Helical" evidence="6">
    <location>
        <begin position="240"/>
        <end position="260"/>
    </location>
</feature>
<dbReference type="AlphaFoldDB" id="E5BH52"/>
<dbReference type="OrthoDB" id="9804865at2"/>
<organism evidence="8 9">
    <name type="scientific">Fusobacterium gonidiaformans 3-1-5R</name>
    <dbReference type="NCBI Taxonomy" id="469605"/>
    <lineage>
        <taxon>Bacteria</taxon>
        <taxon>Fusobacteriati</taxon>
        <taxon>Fusobacteriota</taxon>
        <taxon>Fusobacteriia</taxon>
        <taxon>Fusobacteriales</taxon>
        <taxon>Fusobacteriaceae</taxon>
        <taxon>Fusobacterium</taxon>
    </lineage>
</organism>
<proteinExistence type="predicted"/>
<protein>
    <submittedName>
        <fullName evidence="8">Putative membrane protein</fullName>
    </submittedName>
</protein>
<feature type="transmembrane region" description="Helical" evidence="6">
    <location>
        <begin position="208"/>
        <end position="228"/>
    </location>
</feature>
<evidence type="ECO:0000256" key="2">
    <source>
        <dbReference type="ARBA" id="ARBA00022475"/>
    </source>
</evidence>
<comment type="subcellular location">
    <subcellularLocation>
        <location evidence="1">Cell membrane</location>
        <topology evidence="1">Multi-pass membrane protein</topology>
    </subcellularLocation>
</comment>
<dbReference type="PANTHER" id="PTHR42920:SF5">
    <property type="entry name" value="EAMA DOMAIN-CONTAINING PROTEIN"/>
    <property type="match status" value="1"/>
</dbReference>
<evidence type="ECO:0000256" key="3">
    <source>
        <dbReference type="ARBA" id="ARBA00022692"/>
    </source>
</evidence>
<accession>E5BH52</accession>
<dbReference type="Proteomes" id="UP000002975">
    <property type="component" value="Unassembled WGS sequence"/>
</dbReference>
<sequence>MSNRGYKILLFMTAAIWGGGFPITKIALNYGTSPNAILAVRFLAASVILFAYLCYKKEKITRSEVKLGLFTGVFLSLGFSFQTVGLSYTTASKNAFLTGTYVVLTPFFAWLFTRKMPKKQIYFSCFLSLLGIFLLSWSGENVSMQFGDVLSLLCAVFYAIQISYMSAKIGEKNPLHVNFFQMLSAGILTLIYNIILKGGSVSSFPENKVQLFSVGFLVVFNTLLAYSAQTLAQKYVESSLVCLILSTEILFGAFISFLFLGEILSFQSLLGGFLMFLSIFLAEFDWKKKSDKESITK</sequence>
<dbReference type="InterPro" id="IPR037185">
    <property type="entry name" value="EmrE-like"/>
</dbReference>
<evidence type="ECO:0000256" key="6">
    <source>
        <dbReference type="SAM" id="Phobius"/>
    </source>
</evidence>
<feature type="transmembrane region" description="Helical" evidence="6">
    <location>
        <begin position="149"/>
        <end position="167"/>
    </location>
</feature>
<dbReference type="SUPFAM" id="SSF103481">
    <property type="entry name" value="Multidrug resistance efflux transporter EmrE"/>
    <property type="match status" value="2"/>
</dbReference>
<dbReference type="BioCyc" id="FSP469605-HMP:GTSP-1337-MONOMER"/>
<keyword evidence="9" id="KW-1185">Reference proteome</keyword>
<evidence type="ECO:0000313" key="9">
    <source>
        <dbReference type="Proteomes" id="UP000002975"/>
    </source>
</evidence>
<feature type="transmembrane region" description="Helical" evidence="6">
    <location>
        <begin position="95"/>
        <end position="113"/>
    </location>
</feature>
<dbReference type="Pfam" id="PF00892">
    <property type="entry name" value="EamA"/>
    <property type="match status" value="2"/>
</dbReference>
<dbReference type="GO" id="GO:0005886">
    <property type="term" value="C:plasma membrane"/>
    <property type="evidence" value="ECO:0007669"/>
    <property type="project" value="UniProtKB-SubCell"/>
</dbReference>
<name>E5BH52_9FUSO</name>
<feature type="transmembrane region" description="Helical" evidence="6">
    <location>
        <begin position="120"/>
        <end position="137"/>
    </location>
</feature>
<dbReference type="PANTHER" id="PTHR42920">
    <property type="entry name" value="OS03G0707200 PROTEIN-RELATED"/>
    <property type="match status" value="1"/>
</dbReference>
<gene>
    <name evidence="8" type="ORF">FSBG_01322</name>
</gene>
<dbReference type="EMBL" id="GG657973">
    <property type="protein sequence ID" value="EFS21825.1"/>
    <property type="molecule type" value="Genomic_DNA"/>
</dbReference>
<keyword evidence="4 6" id="KW-1133">Transmembrane helix</keyword>
<evidence type="ECO:0000256" key="5">
    <source>
        <dbReference type="ARBA" id="ARBA00023136"/>
    </source>
</evidence>
<feature type="domain" description="EamA" evidence="7">
    <location>
        <begin position="8"/>
        <end position="136"/>
    </location>
</feature>
<keyword evidence="3 6" id="KW-0812">Transmembrane</keyword>
<evidence type="ECO:0000256" key="1">
    <source>
        <dbReference type="ARBA" id="ARBA00004651"/>
    </source>
</evidence>
<dbReference type="RefSeq" id="WP_008801894.1">
    <property type="nucleotide sequence ID" value="NZ_GG657973.1"/>
</dbReference>
<feature type="transmembrane region" description="Helical" evidence="6">
    <location>
        <begin position="179"/>
        <end position="196"/>
    </location>
</feature>